<dbReference type="Proteomes" id="UP000679213">
    <property type="component" value="Chromosome I"/>
</dbReference>
<accession>A0A8D6PSZ6</accession>
<name>A0A8D6PSZ6_9EURY</name>
<keyword evidence="2" id="KW-1185">Reference proteome</keyword>
<dbReference type="RefSeq" id="WP_214399601.1">
    <property type="nucleotide sequence ID" value="NZ_LR792632.1"/>
</dbReference>
<evidence type="ECO:0000313" key="1">
    <source>
        <dbReference type="EMBL" id="CAB3289517.1"/>
    </source>
</evidence>
<organism evidence="1 2">
    <name type="scientific">Methanocaldococcus lauensis</name>
    <dbReference type="NCBI Taxonomy" id="2546128"/>
    <lineage>
        <taxon>Archaea</taxon>
        <taxon>Methanobacteriati</taxon>
        <taxon>Methanobacteriota</taxon>
        <taxon>Methanomada group</taxon>
        <taxon>Methanococci</taxon>
        <taxon>Methanococcales</taxon>
        <taxon>Methanocaldococcaceae</taxon>
        <taxon>Methanocaldococcus</taxon>
    </lineage>
</organism>
<dbReference type="GeneID" id="65884057"/>
<dbReference type="InterPro" id="IPR049811">
    <property type="entry name" value="MJ1673-like_dom"/>
</dbReference>
<dbReference type="EMBL" id="LR792632">
    <property type="protein sequence ID" value="CAB3289517.1"/>
    <property type="molecule type" value="Genomic_DNA"/>
</dbReference>
<dbReference type="NCBIfam" id="NF040559">
    <property type="entry name" value="CAS_Csx20"/>
    <property type="match status" value="1"/>
</dbReference>
<dbReference type="AlphaFoldDB" id="A0A8D6PSZ6"/>
<reference evidence="1 2" key="1">
    <citation type="submission" date="2020-04" db="EMBL/GenBank/DDBJ databases">
        <authorList>
            <consortium name="Genoscope - CEA"/>
            <person name="William W."/>
        </authorList>
    </citation>
    <scope>NUCLEOTIDE SEQUENCE [LARGE SCALE GENOMIC DNA]</scope>
    <source>
        <strain evidence="1 2">SG7</strain>
    </source>
</reference>
<sequence>MPKMFLLFSHNLTDDQIKDAKENLKVDKFIYLPKELQNIWSNIPPEVEDITDYLKPIKEFLKNNANDGDYVLIQGDFGATYNMVSYAFENNLIPIYATTKRVVKEVIENGKVITIREFKHCRFRKYK</sequence>
<gene>
    <name evidence="1" type="ORF">MLAUSG7_1264</name>
</gene>
<proteinExistence type="predicted"/>
<dbReference type="KEGG" id="mesg:MLAUSG7_1264"/>
<evidence type="ECO:0000313" key="2">
    <source>
        <dbReference type="Proteomes" id="UP000679213"/>
    </source>
</evidence>
<protein>
    <submittedName>
        <fullName evidence="1">Uncharacterized protein</fullName>
    </submittedName>
</protein>